<dbReference type="HOGENOM" id="CLU_015407_0_0_7"/>
<dbReference type="EMBL" id="CP003360">
    <property type="protein sequence ID" value="AFM23834.1"/>
    <property type="molecule type" value="Genomic_DNA"/>
</dbReference>
<keyword evidence="7" id="KW-0472">Membrane</keyword>
<dbReference type="KEGG" id="dti:Desti_1120"/>
<dbReference type="PATRIC" id="fig|706587.4.peg.1279"/>
<dbReference type="InterPro" id="IPR045520">
    <property type="entry name" value="GPAT/DHAPAT_C"/>
</dbReference>
<dbReference type="InterPro" id="IPR041728">
    <property type="entry name" value="GPAT/DHAPAT_LPLAT"/>
</dbReference>
<evidence type="ECO:0000256" key="7">
    <source>
        <dbReference type="ARBA" id="ARBA00023136"/>
    </source>
</evidence>
<dbReference type="InterPro" id="IPR002123">
    <property type="entry name" value="Plipid/glycerol_acylTrfase"/>
</dbReference>
<feature type="domain" description="Phospholipid/glycerol acyltransferase" evidence="10">
    <location>
        <begin position="368"/>
        <end position="495"/>
    </location>
</feature>
<evidence type="ECO:0000256" key="9">
    <source>
        <dbReference type="ARBA" id="ARBA00048427"/>
    </source>
</evidence>
<dbReference type="EC" id="2.3.1.15" evidence="4"/>
<dbReference type="InterPro" id="IPR022284">
    <property type="entry name" value="GPAT/DHAPAT"/>
</dbReference>
<accession>I4C2P3</accession>
<evidence type="ECO:0000256" key="2">
    <source>
        <dbReference type="ARBA" id="ARBA00004765"/>
    </source>
</evidence>
<dbReference type="OrthoDB" id="335193at2"/>
<comment type="catalytic activity">
    <reaction evidence="9">
        <text>sn-glycerol 3-phosphate + an acyl-CoA = a 1-acyl-sn-glycero-3-phosphate + CoA</text>
        <dbReference type="Rhea" id="RHEA:15325"/>
        <dbReference type="ChEBI" id="CHEBI:57287"/>
        <dbReference type="ChEBI" id="CHEBI:57597"/>
        <dbReference type="ChEBI" id="CHEBI:57970"/>
        <dbReference type="ChEBI" id="CHEBI:58342"/>
        <dbReference type="EC" id="2.3.1.15"/>
    </reaction>
</comment>
<organism evidence="11 12">
    <name type="scientific">Desulfomonile tiedjei (strain ATCC 49306 / DSM 6799 / DCB-1)</name>
    <dbReference type="NCBI Taxonomy" id="706587"/>
    <lineage>
        <taxon>Bacteria</taxon>
        <taxon>Pseudomonadati</taxon>
        <taxon>Thermodesulfobacteriota</taxon>
        <taxon>Desulfomonilia</taxon>
        <taxon>Desulfomonilales</taxon>
        <taxon>Desulfomonilaceae</taxon>
        <taxon>Desulfomonile</taxon>
    </lineage>
</organism>
<comment type="pathway">
    <text evidence="2">Phospholipid metabolism; CDP-diacylglycerol biosynthesis; CDP-diacylglycerol from sn-glycerol 3-phosphate: step 1/3.</text>
</comment>
<evidence type="ECO:0000256" key="5">
    <source>
        <dbReference type="ARBA" id="ARBA00013432"/>
    </source>
</evidence>
<evidence type="ECO:0000259" key="10">
    <source>
        <dbReference type="SMART" id="SM00563"/>
    </source>
</evidence>
<evidence type="ECO:0000256" key="6">
    <source>
        <dbReference type="ARBA" id="ARBA00022679"/>
    </source>
</evidence>
<dbReference type="PANTHER" id="PTHR12563">
    <property type="entry name" value="GLYCEROL-3-PHOSPHATE ACYLTRANSFERASE"/>
    <property type="match status" value="1"/>
</dbReference>
<dbReference type="GO" id="GO:0012505">
    <property type="term" value="C:endomembrane system"/>
    <property type="evidence" value="ECO:0007669"/>
    <property type="project" value="UniProtKB-SubCell"/>
</dbReference>
<protein>
    <recommendedName>
        <fullName evidence="5">Glycerol-3-phosphate acyltransferase</fullName>
        <ecNumber evidence="4">2.3.1.15</ecNumber>
    </recommendedName>
</protein>
<evidence type="ECO:0000256" key="1">
    <source>
        <dbReference type="ARBA" id="ARBA00004184"/>
    </source>
</evidence>
<name>I4C2P3_DESTA</name>
<dbReference type="Proteomes" id="UP000006055">
    <property type="component" value="Chromosome"/>
</dbReference>
<dbReference type="GO" id="GO:0004366">
    <property type="term" value="F:glycerol-3-phosphate O-acyltransferase activity"/>
    <property type="evidence" value="ECO:0007669"/>
    <property type="project" value="UniProtKB-EC"/>
</dbReference>
<keyword evidence="6 11" id="KW-0808">Transferase</keyword>
<dbReference type="Pfam" id="PF19277">
    <property type="entry name" value="GPAT_C"/>
    <property type="match status" value="1"/>
</dbReference>
<proteinExistence type="inferred from homology"/>
<keyword evidence="12" id="KW-1185">Reference proteome</keyword>
<dbReference type="AlphaFoldDB" id="I4C2P3"/>
<comment type="subcellular location">
    <subcellularLocation>
        <location evidence="1">Endomembrane system</location>
        <topology evidence="1">Peripheral membrane protein</topology>
    </subcellularLocation>
</comment>
<keyword evidence="8 11" id="KW-0012">Acyltransferase</keyword>
<comment type="similarity">
    <text evidence="3">Belongs to the GPAT/DAPAT family.</text>
</comment>
<dbReference type="Pfam" id="PF01553">
    <property type="entry name" value="Acyltransferase"/>
    <property type="match status" value="1"/>
</dbReference>
<sequence length="865" mass="98550">MNESVNGKTVPEHLRNGHFTHVAGILDQEPPWILRKLIPILSKQVRIDDEVIGRLRELQAAGPVVYAMKYRNIYDLHFLRMRFAELGLPVPSFVFDTSAAATGSFRKFFKVWGATLSGVIQQHRFPRPSEDVLKEILENRGSAAVTFLVDEKTTRDRYVYPDSDPIRILLDVQGRLSASIAIVPLIILYDRSRRNVVPSFWETLLGDPDNPGFVRRIATAFRTWTVPELLIGEPVHLVAEFEEFGSSPEWDELPVRVRQKLVDSINSRIRVNRGPEKLSRTEMKERVLQDARVQRSVREIASKEGETEEKTKKLAESYVDEIAANQQLQIHHFLYYVLRALFAKVFDGVDSQASDFAKLKKANAESSLIYVSCHKSHFDYLLVGYFSFINQMAIPHMAAGKNLSFWPIGPILRRGGAFFIRRTFRGLGLYTYVFTAYLKVLVREKININFYIEGARSRTGKLTPPRMGMLAFLLQTIEEGAVPDLIFVPTYIGYDRVPEEKSYLKELAGKEKEKESFWQFLQARTVLKKRFGKVYVRFRDPVSFVEFCSLAGHQVQPGSSFLKENRKLLQDFAYYLMYGIVRAGVVSHIDLTAAGLICRGAEQVTREELVEAVQCFWDVCNHEGFELSQTAKDPEFAVRNALDSFVARGFLETGEGASNENTIFKVSQSRVPNLDFYRNGIVNCVWDSSLLAMILLGRGPEALENLSVISEEFELLKDLLSKELIVNPLQKTSNSLAEKIRFFREQNWIYSQGESLILRKAPLECLAGVLRDLVEIYYVALVASEDAREVSQKELMKKMAFLMEEARNTENPRLKPALAAVPVNNALTRYSELGILEYRTSRKYLTGVADHQQLTSVKNLLSSLL</sequence>
<dbReference type="STRING" id="706587.Desti_1120"/>
<dbReference type="GO" id="GO:0016024">
    <property type="term" value="P:CDP-diacylglycerol biosynthetic process"/>
    <property type="evidence" value="ECO:0007669"/>
    <property type="project" value="UniProtKB-UniPathway"/>
</dbReference>
<dbReference type="RefSeq" id="WP_014808987.1">
    <property type="nucleotide sequence ID" value="NC_018025.1"/>
</dbReference>
<evidence type="ECO:0000313" key="12">
    <source>
        <dbReference type="Proteomes" id="UP000006055"/>
    </source>
</evidence>
<dbReference type="SMART" id="SM00563">
    <property type="entry name" value="PlsC"/>
    <property type="match status" value="1"/>
</dbReference>
<dbReference type="PANTHER" id="PTHR12563:SF17">
    <property type="entry name" value="DIHYDROXYACETONE PHOSPHATE ACYLTRANSFERASE"/>
    <property type="match status" value="1"/>
</dbReference>
<dbReference type="UniPathway" id="UPA00557">
    <property type="reaction ID" value="UER00612"/>
</dbReference>
<evidence type="ECO:0000256" key="8">
    <source>
        <dbReference type="ARBA" id="ARBA00023315"/>
    </source>
</evidence>
<evidence type="ECO:0000313" key="11">
    <source>
        <dbReference type="EMBL" id="AFM23834.1"/>
    </source>
</evidence>
<gene>
    <name evidence="11" type="ordered locus">Desti_1120</name>
</gene>
<reference evidence="12" key="1">
    <citation type="submission" date="2012-06" db="EMBL/GenBank/DDBJ databases">
        <title>Complete sequence of chromosome of Desulfomonile tiedjei DSM 6799.</title>
        <authorList>
            <person name="Lucas S."/>
            <person name="Copeland A."/>
            <person name="Lapidus A."/>
            <person name="Glavina del Rio T."/>
            <person name="Dalin E."/>
            <person name="Tice H."/>
            <person name="Bruce D."/>
            <person name="Goodwin L."/>
            <person name="Pitluck S."/>
            <person name="Peters L."/>
            <person name="Ovchinnikova G."/>
            <person name="Zeytun A."/>
            <person name="Lu M."/>
            <person name="Kyrpides N."/>
            <person name="Mavromatis K."/>
            <person name="Ivanova N."/>
            <person name="Brettin T."/>
            <person name="Detter J.C."/>
            <person name="Han C."/>
            <person name="Larimer F."/>
            <person name="Land M."/>
            <person name="Hauser L."/>
            <person name="Markowitz V."/>
            <person name="Cheng J.-F."/>
            <person name="Hugenholtz P."/>
            <person name="Woyke T."/>
            <person name="Wu D."/>
            <person name="Spring S."/>
            <person name="Schroeder M."/>
            <person name="Brambilla E."/>
            <person name="Klenk H.-P."/>
            <person name="Eisen J.A."/>
        </authorList>
    </citation>
    <scope>NUCLEOTIDE SEQUENCE [LARGE SCALE GENOMIC DNA]</scope>
    <source>
        <strain evidence="12">ATCC 49306 / DSM 6799 / DCB-1</strain>
    </source>
</reference>
<evidence type="ECO:0000256" key="3">
    <source>
        <dbReference type="ARBA" id="ARBA00007937"/>
    </source>
</evidence>
<dbReference type="eggNOG" id="COG2937">
    <property type="taxonomic scope" value="Bacteria"/>
</dbReference>
<dbReference type="CDD" id="cd07993">
    <property type="entry name" value="LPLAT_DHAPAT-like"/>
    <property type="match status" value="1"/>
</dbReference>
<evidence type="ECO:0000256" key="4">
    <source>
        <dbReference type="ARBA" id="ARBA00013113"/>
    </source>
</evidence>
<dbReference type="SUPFAM" id="SSF69593">
    <property type="entry name" value="Glycerol-3-phosphate (1)-acyltransferase"/>
    <property type="match status" value="1"/>
</dbReference>